<keyword evidence="2" id="KW-1185">Reference proteome</keyword>
<gene>
    <name evidence="1" type="ORF">BGLCM_0221</name>
</gene>
<keyword evidence="1" id="KW-0808">Transferase</keyword>
<dbReference type="SUPFAM" id="SSF55729">
    <property type="entry name" value="Acyl-CoA N-acyltransferases (Nat)"/>
    <property type="match status" value="1"/>
</dbReference>
<dbReference type="EMBL" id="JGYW01000002">
    <property type="protein sequence ID" value="KFI59555.1"/>
    <property type="molecule type" value="Genomic_DNA"/>
</dbReference>
<evidence type="ECO:0000313" key="1">
    <source>
        <dbReference type="EMBL" id="KFI59555.1"/>
    </source>
</evidence>
<comment type="caution">
    <text evidence="1">The sequence shown here is derived from an EMBL/GenBank/DDBJ whole genome shotgun (WGS) entry which is preliminary data.</text>
</comment>
<proteinExistence type="predicted"/>
<dbReference type="GO" id="GO:0016740">
    <property type="term" value="F:transferase activity"/>
    <property type="evidence" value="ECO:0007669"/>
    <property type="project" value="UniProtKB-KW"/>
</dbReference>
<reference evidence="1 2" key="1">
    <citation type="submission" date="2014-03" db="EMBL/GenBank/DDBJ databases">
        <title>Genomics of Bifidobacteria.</title>
        <authorList>
            <person name="Ventura M."/>
            <person name="Milani C."/>
            <person name="Lugli G.A."/>
        </authorList>
    </citation>
    <scope>NUCLEOTIDE SEQUENCE [LARGE SCALE GENOMIC DNA]</scope>
    <source>
        <strain evidence="1 2">LMG 11596</strain>
    </source>
</reference>
<name>A0A087ALA5_9BIFI</name>
<sequence>MTFWPRASAPTRLNAMSCEPVTPAASLRRFRLATIHDIDAMQRIYARARELMSARGNPTQWGMSYPTRDVIEQDIRHHQVMLFVDDVIDNAGSSASNGADSDGTMPHAVPQERILAQFALCPGPDPDYAHIEGAWLDDDPYVAIHRVASAGLVRHAARDAIAWVVEHHGNVRVDTHPNNHAMQHTLETMGFARCGLIQVSDREYDATRIAYQRHEW</sequence>
<evidence type="ECO:0000313" key="2">
    <source>
        <dbReference type="Proteomes" id="UP000029074"/>
    </source>
</evidence>
<dbReference type="AlphaFoldDB" id="A0A087ALA5"/>
<dbReference type="Proteomes" id="UP000029074">
    <property type="component" value="Unassembled WGS sequence"/>
</dbReference>
<dbReference type="Gene3D" id="3.40.630.30">
    <property type="match status" value="1"/>
</dbReference>
<dbReference type="InterPro" id="IPR016181">
    <property type="entry name" value="Acyl_CoA_acyltransferase"/>
</dbReference>
<protein>
    <submittedName>
        <fullName evidence="1">Histone acetyltransferase</fullName>
    </submittedName>
</protein>
<accession>A0A087ALA5</accession>
<organism evidence="1 2">
    <name type="scientific">Bifidobacterium gallicum DSM 20093 = LMG 11596</name>
    <dbReference type="NCBI Taxonomy" id="561180"/>
    <lineage>
        <taxon>Bacteria</taxon>
        <taxon>Bacillati</taxon>
        <taxon>Actinomycetota</taxon>
        <taxon>Actinomycetes</taxon>
        <taxon>Bifidobacteriales</taxon>
        <taxon>Bifidobacteriaceae</taxon>
        <taxon>Bifidobacterium</taxon>
    </lineage>
</organism>